<keyword evidence="9" id="KW-1185">Reference proteome</keyword>
<keyword evidence="4" id="KW-0288">FMN</keyword>
<dbReference type="SUPFAM" id="SSF51395">
    <property type="entry name" value="FMN-linked oxidoreductases"/>
    <property type="match status" value="1"/>
</dbReference>
<dbReference type="Pfam" id="PF01180">
    <property type="entry name" value="DHO_dh"/>
    <property type="match status" value="1"/>
</dbReference>
<reference evidence="8 9" key="1">
    <citation type="submission" date="2018-11" db="EMBL/GenBank/DDBJ databases">
        <title>Genomic Encyclopedia of Type Strains, Phase IV (KMG-IV): sequencing the most valuable type-strain genomes for metagenomic binning, comparative biology and taxonomic classification.</title>
        <authorList>
            <person name="Goeker M."/>
        </authorList>
    </citation>
    <scope>NUCLEOTIDE SEQUENCE [LARGE SCALE GENOMIC DNA]</scope>
    <source>
        <strain evidence="8 9">DSM 100275</strain>
    </source>
</reference>
<name>A0A3N1YCE6_9GAMM</name>
<dbReference type="InterPro" id="IPR005720">
    <property type="entry name" value="Dihydroorotate_DH_cat"/>
</dbReference>
<evidence type="ECO:0000259" key="7">
    <source>
        <dbReference type="Pfam" id="PF01180"/>
    </source>
</evidence>
<dbReference type="NCBIfam" id="NF005741">
    <property type="entry name" value="PRK07565.1"/>
    <property type="match status" value="1"/>
</dbReference>
<dbReference type="RefSeq" id="WP_123400714.1">
    <property type="nucleotide sequence ID" value="NZ_RJVI01000001.1"/>
</dbReference>
<dbReference type="PIRSF" id="PIRSF000164">
    <property type="entry name" value="DHO_oxidase"/>
    <property type="match status" value="1"/>
</dbReference>
<comment type="cofactor">
    <cofactor evidence="1">
        <name>FMN</name>
        <dbReference type="ChEBI" id="CHEBI:58210"/>
    </cofactor>
</comment>
<dbReference type="PANTHER" id="PTHR48109:SF3">
    <property type="entry name" value="SLL0744 PROTEIN"/>
    <property type="match status" value="1"/>
</dbReference>
<dbReference type="AlphaFoldDB" id="A0A3N1YCE6"/>
<evidence type="ECO:0000256" key="6">
    <source>
        <dbReference type="ARBA" id="ARBA00023002"/>
    </source>
</evidence>
<dbReference type="InterPro" id="IPR013785">
    <property type="entry name" value="Aldolase_TIM"/>
</dbReference>
<keyword evidence="6" id="KW-0560">Oxidoreductase</keyword>
<comment type="pathway">
    <text evidence="2">Pyrimidine metabolism; UMP biosynthesis via de novo pathway.</text>
</comment>
<dbReference type="OrthoDB" id="9794954at2"/>
<dbReference type="Gene3D" id="3.20.20.70">
    <property type="entry name" value="Aldolase class I"/>
    <property type="match status" value="1"/>
</dbReference>
<evidence type="ECO:0000313" key="9">
    <source>
        <dbReference type="Proteomes" id="UP000276634"/>
    </source>
</evidence>
<keyword evidence="5" id="KW-0665">Pyrimidine biosynthesis</keyword>
<feature type="domain" description="Dihydroorotate dehydrogenase catalytic" evidence="7">
    <location>
        <begin position="86"/>
        <end position="290"/>
    </location>
</feature>
<proteinExistence type="predicted"/>
<dbReference type="UniPathway" id="UPA00070"/>
<protein>
    <submittedName>
        <fullName evidence="8">Dihydroorotate dehydrogenase (Fumarate)</fullName>
    </submittedName>
</protein>
<dbReference type="CDD" id="cd04739">
    <property type="entry name" value="DHOD_like"/>
    <property type="match status" value="1"/>
</dbReference>
<evidence type="ECO:0000313" key="8">
    <source>
        <dbReference type="EMBL" id="ROR35067.1"/>
    </source>
</evidence>
<dbReference type="EMBL" id="RJVI01000001">
    <property type="protein sequence ID" value="ROR35067.1"/>
    <property type="molecule type" value="Genomic_DNA"/>
</dbReference>
<dbReference type="GO" id="GO:0006207">
    <property type="term" value="P:'de novo' pyrimidine nucleobase biosynthetic process"/>
    <property type="evidence" value="ECO:0007669"/>
    <property type="project" value="TreeGrafter"/>
</dbReference>
<dbReference type="Proteomes" id="UP000276634">
    <property type="component" value="Unassembled WGS sequence"/>
</dbReference>
<sequence length="338" mass="36967">MAVDLGTDYLGLRLRSPLVPSASPLTRSLDTARRLEDAGAGAVVMYSLFEEDLAAEEEALARFVEGHEAGHAEASGLVPPLEGYRTGRDEYLEQLRRLKEALEIPVIASLNGTTVGSWLDHGRALEEAGADALELNLYYVAADPGESGRDVEARYVEVTRALREAVSIPIAVKLGYQLSAIPHLVRELEAAGADAVVLFNRFYQPDIDLERLEVVPVHRLSTSAEALLAIRWIAILYGRVRLGLAATGGLHTAEDVLKVLLAGADAAQLCSVLLREGPRALGRIREDMVRWMEDREYASVAELRGSLSQRHVEDPAAFERANYMKVLSSYEPAAGVWR</sequence>
<dbReference type="GO" id="GO:0004152">
    <property type="term" value="F:dihydroorotate dehydrogenase activity"/>
    <property type="evidence" value="ECO:0007669"/>
    <property type="project" value="InterPro"/>
</dbReference>
<keyword evidence="3" id="KW-0285">Flavoprotein</keyword>
<dbReference type="GO" id="GO:0005737">
    <property type="term" value="C:cytoplasm"/>
    <property type="evidence" value="ECO:0007669"/>
    <property type="project" value="InterPro"/>
</dbReference>
<accession>A0A3N1YCE6</accession>
<evidence type="ECO:0000256" key="2">
    <source>
        <dbReference type="ARBA" id="ARBA00004725"/>
    </source>
</evidence>
<gene>
    <name evidence="8" type="ORF">EDC57_0984</name>
</gene>
<organism evidence="8 9">
    <name type="scientific">Inmirania thermothiophila</name>
    <dbReference type="NCBI Taxonomy" id="1750597"/>
    <lineage>
        <taxon>Bacteria</taxon>
        <taxon>Pseudomonadati</taxon>
        <taxon>Pseudomonadota</taxon>
        <taxon>Gammaproteobacteria</taxon>
        <taxon>Chromatiales</taxon>
        <taxon>Ectothiorhodospiraceae</taxon>
        <taxon>Inmirania</taxon>
    </lineage>
</organism>
<dbReference type="PANTHER" id="PTHR48109">
    <property type="entry name" value="DIHYDROOROTATE DEHYDROGENASE (QUINONE), MITOCHONDRIAL-RELATED"/>
    <property type="match status" value="1"/>
</dbReference>
<evidence type="ECO:0000256" key="3">
    <source>
        <dbReference type="ARBA" id="ARBA00022630"/>
    </source>
</evidence>
<comment type="caution">
    <text evidence="8">The sequence shown here is derived from an EMBL/GenBank/DDBJ whole genome shotgun (WGS) entry which is preliminary data.</text>
</comment>
<evidence type="ECO:0000256" key="5">
    <source>
        <dbReference type="ARBA" id="ARBA00022975"/>
    </source>
</evidence>
<dbReference type="GO" id="GO:0044205">
    <property type="term" value="P:'de novo' UMP biosynthetic process"/>
    <property type="evidence" value="ECO:0007669"/>
    <property type="project" value="UniProtKB-UniPathway"/>
</dbReference>
<dbReference type="InterPro" id="IPR050074">
    <property type="entry name" value="DHO_dehydrogenase"/>
</dbReference>
<dbReference type="InterPro" id="IPR012135">
    <property type="entry name" value="Dihydroorotate_DH_1_2"/>
</dbReference>
<evidence type="ECO:0000256" key="4">
    <source>
        <dbReference type="ARBA" id="ARBA00022643"/>
    </source>
</evidence>
<evidence type="ECO:0000256" key="1">
    <source>
        <dbReference type="ARBA" id="ARBA00001917"/>
    </source>
</evidence>